<evidence type="ECO:0000256" key="13">
    <source>
        <dbReference type="ARBA" id="ARBA00023098"/>
    </source>
</evidence>
<comment type="subcellular location">
    <subcellularLocation>
        <location evidence="2">Cell membrane</location>
        <topology evidence="2">Lipid-anchor</topology>
        <topology evidence="2">GPI-anchor</topology>
    </subcellularLocation>
</comment>
<keyword evidence="5" id="KW-1003">Cell membrane</keyword>
<evidence type="ECO:0000256" key="19">
    <source>
        <dbReference type="ARBA" id="ARBA00032556"/>
    </source>
</evidence>
<dbReference type="GO" id="GO:0046872">
    <property type="term" value="F:metal ion binding"/>
    <property type="evidence" value="ECO:0007669"/>
    <property type="project" value="UniProtKB-KW"/>
</dbReference>
<evidence type="ECO:0000256" key="1">
    <source>
        <dbReference type="ARBA" id="ARBA00001947"/>
    </source>
</evidence>
<comment type="catalytic activity">
    <reaction evidence="22">
        <text>1-(9Z-octadecenoyl)-sn-glycero-3-phosphocholine + H2O = 1-(9Z-octadecenoyl)-sn-glycerol + phosphocholine + H(+)</text>
        <dbReference type="Rhea" id="RHEA:41091"/>
        <dbReference type="ChEBI" id="CHEBI:15377"/>
        <dbReference type="ChEBI" id="CHEBI:15378"/>
        <dbReference type="ChEBI" id="CHEBI:28610"/>
        <dbReference type="ChEBI" id="CHEBI:75757"/>
        <dbReference type="ChEBI" id="CHEBI:295975"/>
    </reaction>
    <physiologicalReaction direction="left-to-right" evidence="22">
        <dbReference type="Rhea" id="RHEA:41092"/>
    </physiologicalReaction>
</comment>
<keyword evidence="6" id="KW-0597">Phosphoprotein</keyword>
<evidence type="ECO:0000256" key="28">
    <source>
        <dbReference type="ARBA" id="ARBA00048234"/>
    </source>
</evidence>
<keyword evidence="11" id="KW-0862">Zinc</keyword>
<dbReference type="PANTHER" id="PTHR10151:SF66">
    <property type="entry name" value="GLYCEROPHOSPHOCHOLINE CHOLINEPHOSPHODIESTERASE ENPP6"/>
    <property type="match status" value="1"/>
</dbReference>
<evidence type="ECO:0000256" key="27">
    <source>
        <dbReference type="ARBA" id="ARBA00048209"/>
    </source>
</evidence>
<evidence type="ECO:0000313" key="33">
    <source>
        <dbReference type="EMBL" id="CAG5993308.1"/>
    </source>
</evidence>
<evidence type="ECO:0000256" key="29">
    <source>
        <dbReference type="ARBA" id="ARBA00048703"/>
    </source>
</evidence>
<comment type="catalytic activity">
    <reaction evidence="27">
        <text>1-hexadecanoyl-sn-glycero-3-phosphocholine + H2O = 1-hexadecanoyl-sn-glycerol + phosphocholine + H(+)</text>
        <dbReference type="Rhea" id="RHEA:41119"/>
        <dbReference type="ChEBI" id="CHEBI:15377"/>
        <dbReference type="ChEBI" id="CHEBI:15378"/>
        <dbReference type="ChEBI" id="CHEBI:72998"/>
        <dbReference type="ChEBI" id="CHEBI:75542"/>
        <dbReference type="ChEBI" id="CHEBI:295975"/>
    </reaction>
    <physiologicalReaction direction="left-to-right" evidence="27">
        <dbReference type="Rhea" id="RHEA:41120"/>
    </physiologicalReaction>
</comment>
<dbReference type="EMBL" id="CAJRST010036666">
    <property type="protein sequence ID" value="CAG5993308.1"/>
    <property type="molecule type" value="Genomic_DNA"/>
</dbReference>
<evidence type="ECO:0000256" key="14">
    <source>
        <dbReference type="ARBA" id="ARBA00023136"/>
    </source>
</evidence>
<dbReference type="GO" id="GO:0047390">
    <property type="term" value="F:glycerophosphocholine cholinephosphodiesterase activity"/>
    <property type="evidence" value="ECO:0007669"/>
    <property type="project" value="UniProtKB-EC"/>
</dbReference>
<comment type="catalytic activity">
    <reaction evidence="28">
        <text>sphing-4-enine-phosphocholine + H2O = sphing-4-enine + phosphocholine + H(+)</text>
        <dbReference type="Rhea" id="RHEA:41095"/>
        <dbReference type="ChEBI" id="CHEBI:15377"/>
        <dbReference type="ChEBI" id="CHEBI:15378"/>
        <dbReference type="ChEBI" id="CHEBI:57756"/>
        <dbReference type="ChEBI" id="CHEBI:58906"/>
        <dbReference type="ChEBI" id="CHEBI:295975"/>
    </reaction>
    <physiologicalReaction direction="left-to-right" evidence="28">
        <dbReference type="Rhea" id="RHEA:41096"/>
    </physiologicalReaction>
</comment>
<evidence type="ECO:0000256" key="32">
    <source>
        <dbReference type="SAM" id="MobiDB-lite"/>
    </source>
</evidence>
<evidence type="ECO:0000256" key="10">
    <source>
        <dbReference type="ARBA" id="ARBA00022801"/>
    </source>
</evidence>
<evidence type="ECO:0000256" key="30">
    <source>
        <dbReference type="ARBA" id="ARBA00049092"/>
    </source>
</evidence>
<comment type="catalytic activity">
    <reaction evidence="31">
        <text>1-(5Z,8Z,11Z,14Z-eicosatetraenoyl)-sn-glycero-3-phosphocholine + H2O = 1-(5Z,8Z,11Z,14Z-eicosatetraenoyl)-sn-glycerol + phosphocholine + H(+)</text>
        <dbReference type="Rhea" id="RHEA:41003"/>
        <dbReference type="ChEBI" id="CHEBI:15377"/>
        <dbReference type="ChEBI" id="CHEBI:15378"/>
        <dbReference type="ChEBI" id="CHEBI:34071"/>
        <dbReference type="ChEBI" id="CHEBI:74344"/>
        <dbReference type="ChEBI" id="CHEBI:295975"/>
    </reaction>
    <physiologicalReaction direction="left-to-right" evidence="31">
        <dbReference type="Rhea" id="RHEA:41004"/>
    </physiologicalReaction>
</comment>
<accession>A0A8S4BGB1</accession>
<dbReference type="Pfam" id="PF01663">
    <property type="entry name" value="Phosphodiest"/>
    <property type="match status" value="1"/>
</dbReference>
<evidence type="ECO:0000256" key="6">
    <source>
        <dbReference type="ARBA" id="ARBA00022553"/>
    </source>
</evidence>
<evidence type="ECO:0000256" key="7">
    <source>
        <dbReference type="ARBA" id="ARBA00022622"/>
    </source>
</evidence>
<dbReference type="GO" id="GO:0098552">
    <property type="term" value="C:side of membrane"/>
    <property type="evidence" value="ECO:0007669"/>
    <property type="project" value="UniProtKB-KW"/>
</dbReference>
<dbReference type="OrthoDB" id="415411at2759"/>
<proteinExistence type="inferred from homology"/>
<evidence type="ECO:0000256" key="2">
    <source>
        <dbReference type="ARBA" id="ARBA00004609"/>
    </source>
</evidence>
<organism evidence="33 34">
    <name type="scientific">Menidia menidia</name>
    <name type="common">Atlantic silverside</name>
    <dbReference type="NCBI Taxonomy" id="238744"/>
    <lineage>
        <taxon>Eukaryota</taxon>
        <taxon>Metazoa</taxon>
        <taxon>Chordata</taxon>
        <taxon>Craniata</taxon>
        <taxon>Vertebrata</taxon>
        <taxon>Euteleostomi</taxon>
        <taxon>Actinopterygii</taxon>
        <taxon>Neopterygii</taxon>
        <taxon>Teleostei</taxon>
        <taxon>Neoteleostei</taxon>
        <taxon>Acanthomorphata</taxon>
        <taxon>Ovalentaria</taxon>
        <taxon>Atherinomorphae</taxon>
        <taxon>Atheriniformes</taxon>
        <taxon>Atherinopsidae</taxon>
        <taxon>Menidiinae</taxon>
        <taxon>Menidia</taxon>
    </lineage>
</organism>
<evidence type="ECO:0000256" key="25">
    <source>
        <dbReference type="ARBA" id="ARBA00047600"/>
    </source>
</evidence>
<comment type="function">
    <text evidence="20">Choline-specific glycerophosphodiesterase that hydrolyzes glycerophosphocholine (GPC) and lysophosphatidylcholine (LPC) and contributes to supplying choline to the cells. Has a preference for LPC with short (12:0 and 14:0) or polyunsaturated (18:2 and 20:4) fatty acids. In vitro, hydrolyzes only choline-containing lysophospholipids, such as sphingosylphosphorylcholine (SPC), platelet-activating factor (PAF) and lysoPAF, but not other lysophospholipids.</text>
</comment>
<evidence type="ECO:0000256" key="18">
    <source>
        <dbReference type="ARBA" id="ARBA00031167"/>
    </source>
</evidence>
<dbReference type="Gene3D" id="3.40.720.10">
    <property type="entry name" value="Alkaline Phosphatase, subunit A"/>
    <property type="match status" value="1"/>
</dbReference>
<dbReference type="GO" id="GO:0008889">
    <property type="term" value="F:glycerophosphodiester phosphodiesterase activity"/>
    <property type="evidence" value="ECO:0007669"/>
    <property type="project" value="TreeGrafter"/>
</dbReference>
<evidence type="ECO:0000256" key="9">
    <source>
        <dbReference type="ARBA" id="ARBA00022729"/>
    </source>
</evidence>
<keyword evidence="34" id="KW-1185">Reference proteome</keyword>
<comment type="catalytic activity">
    <reaction evidence="29">
        <text>sn-glycerol 3-phosphocholine + H2O = phosphocholine + glycerol + H(+)</text>
        <dbReference type="Rhea" id="RHEA:19545"/>
        <dbReference type="ChEBI" id="CHEBI:15377"/>
        <dbReference type="ChEBI" id="CHEBI:15378"/>
        <dbReference type="ChEBI" id="CHEBI:16870"/>
        <dbReference type="ChEBI" id="CHEBI:17754"/>
        <dbReference type="ChEBI" id="CHEBI:295975"/>
        <dbReference type="EC" id="3.1.4.38"/>
    </reaction>
    <physiologicalReaction direction="left-to-right" evidence="29">
        <dbReference type="Rhea" id="RHEA:19546"/>
    </physiologicalReaction>
</comment>
<dbReference type="GO" id="GO:0016042">
    <property type="term" value="P:lipid catabolic process"/>
    <property type="evidence" value="ECO:0007669"/>
    <property type="project" value="UniProtKB-KW"/>
</dbReference>
<keyword evidence="17" id="KW-0449">Lipoprotein</keyword>
<comment type="catalytic activity">
    <reaction evidence="24">
        <text>a 1-O-alkyl-sn-glycero-3-phosphocholine + H2O = a 1-O-alkyl-sn-glycerol + phosphocholine + H(+)</text>
        <dbReference type="Rhea" id="RHEA:36083"/>
        <dbReference type="ChEBI" id="CHEBI:15377"/>
        <dbReference type="ChEBI" id="CHEBI:15378"/>
        <dbReference type="ChEBI" id="CHEBI:15850"/>
        <dbReference type="ChEBI" id="CHEBI:30909"/>
        <dbReference type="ChEBI" id="CHEBI:295975"/>
    </reaction>
    <physiologicalReaction direction="left-to-right" evidence="24">
        <dbReference type="Rhea" id="RHEA:36084"/>
    </physiologicalReaction>
</comment>
<dbReference type="GO" id="GO:0005886">
    <property type="term" value="C:plasma membrane"/>
    <property type="evidence" value="ECO:0007669"/>
    <property type="project" value="UniProtKB-SubCell"/>
</dbReference>
<gene>
    <name evidence="33" type="ORF">MMEN_LOCUS17787</name>
</gene>
<evidence type="ECO:0000256" key="3">
    <source>
        <dbReference type="ARBA" id="ARBA00010594"/>
    </source>
</evidence>
<dbReference type="InterPro" id="IPR017850">
    <property type="entry name" value="Alkaline_phosphatase_core_sf"/>
</dbReference>
<keyword evidence="9" id="KW-0732">Signal</keyword>
<dbReference type="Gene3D" id="3.30.1360.180">
    <property type="match status" value="1"/>
</dbReference>
<evidence type="ECO:0000256" key="11">
    <source>
        <dbReference type="ARBA" id="ARBA00022833"/>
    </source>
</evidence>
<protein>
    <recommendedName>
        <fullName evidence="4">glycerophosphocholine cholinephosphodiesterase</fullName>
        <ecNumber evidence="4">3.1.4.38</ecNumber>
    </recommendedName>
    <alternativeName>
        <fullName evidence="19">Choline-specific glycerophosphodiester phosphodiesterase</fullName>
    </alternativeName>
    <alternativeName>
        <fullName evidence="18">Ectonucleotide pyrophosphatase/phosphodiesterase family member 6</fullName>
    </alternativeName>
</protein>
<evidence type="ECO:0000256" key="26">
    <source>
        <dbReference type="ARBA" id="ARBA00047779"/>
    </source>
</evidence>
<dbReference type="AlphaFoldDB" id="A0A8S4BGB1"/>
<comment type="catalytic activity">
    <reaction evidence="23">
        <text>glycero-2-phosphocholine + H2O = phosphocholine + glycerol + H(+)</text>
        <dbReference type="Rhea" id="RHEA:61684"/>
        <dbReference type="ChEBI" id="CHEBI:15377"/>
        <dbReference type="ChEBI" id="CHEBI:15378"/>
        <dbReference type="ChEBI" id="CHEBI:17754"/>
        <dbReference type="ChEBI" id="CHEBI:144950"/>
        <dbReference type="ChEBI" id="CHEBI:295975"/>
    </reaction>
    <physiologicalReaction direction="left-to-right" evidence="23">
        <dbReference type="Rhea" id="RHEA:61685"/>
    </physiologicalReaction>
</comment>
<comment type="catalytic activity">
    <reaction evidence="25">
        <text>a 1-acyl-sn-glycero-3-phosphocholine + H2O = a 1-acyl-sn-glycerol + phosphocholine + H(+)</text>
        <dbReference type="Rhea" id="RHEA:44720"/>
        <dbReference type="ChEBI" id="CHEBI:15377"/>
        <dbReference type="ChEBI" id="CHEBI:15378"/>
        <dbReference type="ChEBI" id="CHEBI:58168"/>
        <dbReference type="ChEBI" id="CHEBI:64683"/>
        <dbReference type="ChEBI" id="CHEBI:295975"/>
    </reaction>
    <physiologicalReaction direction="left-to-right" evidence="25">
        <dbReference type="Rhea" id="RHEA:44721"/>
    </physiologicalReaction>
</comment>
<keyword evidence="10" id="KW-0378">Hydrolase</keyword>
<dbReference type="Proteomes" id="UP000677803">
    <property type="component" value="Unassembled WGS sequence"/>
</dbReference>
<evidence type="ECO:0000256" key="22">
    <source>
        <dbReference type="ARBA" id="ARBA00047322"/>
    </source>
</evidence>
<comment type="catalytic activity">
    <reaction evidence="21">
        <text>1-dodecanoyl-sn-glycero-3-phosphocholine + H2O = 1-dodecanoyl-sn-glycerol + phosphocholine + H(+)</text>
        <dbReference type="Rhea" id="RHEA:41127"/>
        <dbReference type="ChEBI" id="CHEBI:15377"/>
        <dbReference type="ChEBI" id="CHEBI:15378"/>
        <dbReference type="ChEBI" id="CHEBI:74966"/>
        <dbReference type="ChEBI" id="CHEBI:75529"/>
        <dbReference type="ChEBI" id="CHEBI:295975"/>
    </reaction>
    <physiologicalReaction direction="left-to-right" evidence="21">
        <dbReference type="Rhea" id="RHEA:41128"/>
    </physiologicalReaction>
</comment>
<dbReference type="PANTHER" id="PTHR10151">
    <property type="entry name" value="ECTONUCLEOTIDE PYROPHOSPHATASE/PHOSPHODIESTERASE"/>
    <property type="match status" value="1"/>
</dbReference>
<comment type="catalytic activity">
    <reaction evidence="26">
        <text>1-tetradecanoyl-sn-glycero-3-phosphocholine + H2O = 1-tetradecanoyl-sn-glycerol + phosphocholine + H(+)</text>
        <dbReference type="Rhea" id="RHEA:40999"/>
        <dbReference type="ChEBI" id="CHEBI:15377"/>
        <dbReference type="ChEBI" id="CHEBI:15378"/>
        <dbReference type="ChEBI" id="CHEBI:64489"/>
        <dbReference type="ChEBI" id="CHEBI:75536"/>
        <dbReference type="ChEBI" id="CHEBI:295975"/>
    </reaction>
    <physiologicalReaction direction="left-to-right" evidence="26">
        <dbReference type="Rhea" id="RHEA:41000"/>
    </physiologicalReaction>
</comment>
<evidence type="ECO:0000256" key="20">
    <source>
        <dbReference type="ARBA" id="ARBA00046203"/>
    </source>
</evidence>
<evidence type="ECO:0000256" key="17">
    <source>
        <dbReference type="ARBA" id="ARBA00023288"/>
    </source>
</evidence>
<evidence type="ECO:0000256" key="31">
    <source>
        <dbReference type="ARBA" id="ARBA00049320"/>
    </source>
</evidence>
<reference evidence="33" key="1">
    <citation type="submission" date="2021-05" db="EMBL/GenBank/DDBJ databases">
        <authorList>
            <person name="Tigano A."/>
        </authorList>
    </citation>
    <scope>NUCLEOTIDE SEQUENCE</scope>
</reference>
<comment type="cofactor">
    <cofactor evidence="1">
        <name>Zn(2+)</name>
        <dbReference type="ChEBI" id="CHEBI:29105"/>
    </cofactor>
</comment>
<evidence type="ECO:0000256" key="15">
    <source>
        <dbReference type="ARBA" id="ARBA00023157"/>
    </source>
</evidence>
<comment type="catalytic activity">
    <reaction evidence="30">
        <text>1-(9Z,12Z)-octadecadienoyl-sn-glycero-3-phosphocholine + H2O = 1-(9Z,12Z-octadecadienoyl)-sn-glycerol + phosphocholine + H(+)</text>
        <dbReference type="Rhea" id="RHEA:41115"/>
        <dbReference type="ChEBI" id="CHEBI:15377"/>
        <dbReference type="ChEBI" id="CHEBI:15378"/>
        <dbReference type="ChEBI" id="CHEBI:28733"/>
        <dbReference type="ChEBI" id="CHEBI:75561"/>
        <dbReference type="ChEBI" id="CHEBI:295975"/>
    </reaction>
    <physiologicalReaction direction="left-to-right" evidence="30">
        <dbReference type="Rhea" id="RHEA:41116"/>
    </physiologicalReaction>
</comment>
<dbReference type="InterPro" id="IPR002591">
    <property type="entry name" value="Phosphodiest/P_Trfase"/>
</dbReference>
<dbReference type="FunFam" id="3.30.1360.180:FF:000001">
    <property type="entry name" value="Ectonucleotide pyrophosphatase/phosphodiesterase family member 6"/>
    <property type="match status" value="1"/>
</dbReference>
<keyword evidence="15" id="KW-1015">Disulfide bond</keyword>
<keyword evidence="14" id="KW-0472">Membrane</keyword>
<dbReference type="EC" id="3.1.4.38" evidence="4"/>
<sequence>MKPRLQTSPIGDGLAPRRTQALARPGRQKAGVMSPGRTPPLPLLMCLLLAGGRQRAHAARPLLVFLIDGFRYDYMDDLPALPGFGELVGSGVKVDYLTPDFPSLSYPNYYTLMTGRHCDSHHMTGNYMWDEDSKREFLIGTNPDSRLPLWWDGSEPLWVTLQKLGKDVFMYYWPGCEVEILGVRPTFCEEYVYNPSEQNLTQSIINALDVLRSGKADMVAVYYEKIDVEGHHFGPGSQEVRTAVQRLDLAMQTLNSQIKLLHLENQLNVLLFSDHGMTKIHWMEKVIELEMYIHMSDIGKMMDRGPVVNLWPKENKYNEVYAALSRVPNMRVYGRQEFPERFHYKDGRFVSPLTLVAEPGWFIVENKTKLPFWKNDSGEPSAWQNGWHGYDNEFLDMRGFFLAAGPDFKRNVRAAPIRSVDIYNLMCWTLGVAPLPNNGSWSRVEYLLSGSDGPLRPATRWTCCFSLLGLLSLMRN</sequence>
<evidence type="ECO:0000313" key="34">
    <source>
        <dbReference type="Proteomes" id="UP000677803"/>
    </source>
</evidence>
<keyword evidence="13" id="KW-0443">Lipid metabolism</keyword>
<evidence type="ECO:0000256" key="4">
    <source>
        <dbReference type="ARBA" id="ARBA00012318"/>
    </source>
</evidence>
<keyword evidence="16" id="KW-0325">Glycoprotein</keyword>
<evidence type="ECO:0000256" key="16">
    <source>
        <dbReference type="ARBA" id="ARBA00023180"/>
    </source>
</evidence>
<keyword evidence="7" id="KW-0336">GPI-anchor</keyword>
<keyword evidence="8" id="KW-0479">Metal-binding</keyword>
<evidence type="ECO:0000256" key="8">
    <source>
        <dbReference type="ARBA" id="ARBA00022723"/>
    </source>
</evidence>
<evidence type="ECO:0000256" key="23">
    <source>
        <dbReference type="ARBA" id="ARBA00047482"/>
    </source>
</evidence>
<dbReference type="SUPFAM" id="SSF53649">
    <property type="entry name" value="Alkaline phosphatase-like"/>
    <property type="match status" value="1"/>
</dbReference>
<evidence type="ECO:0000256" key="5">
    <source>
        <dbReference type="ARBA" id="ARBA00022475"/>
    </source>
</evidence>
<keyword evidence="12" id="KW-0442">Lipid degradation</keyword>
<evidence type="ECO:0000256" key="12">
    <source>
        <dbReference type="ARBA" id="ARBA00022963"/>
    </source>
</evidence>
<comment type="similarity">
    <text evidence="3">Belongs to the nucleotide pyrophosphatase/phosphodiesterase family.</text>
</comment>
<dbReference type="GO" id="GO:0019695">
    <property type="term" value="P:choline metabolic process"/>
    <property type="evidence" value="ECO:0007669"/>
    <property type="project" value="TreeGrafter"/>
</dbReference>
<comment type="caution">
    <text evidence="33">The sequence shown here is derived from an EMBL/GenBank/DDBJ whole genome shotgun (WGS) entry which is preliminary data.</text>
</comment>
<evidence type="ECO:0000256" key="24">
    <source>
        <dbReference type="ARBA" id="ARBA00047494"/>
    </source>
</evidence>
<dbReference type="CDD" id="cd16018">
    <property type="entry name" value="Enpp"/>
    <property type="match status" value="1"/>
</dbReference>
<name>A0A8S4BGB1_9TELE</name>
<evidence type="ECO:0000256" key="21">
    <source>
        <dbReference type="ARBA" id="ARBA00047290"/>
    </source>
</evidence>
<feature type="region of interest" description="Disordered" evidence="32">
    <location>
        <begin position="1"/>
        <end position="35"/>
    </location>
</feature>